<protein>
    <submittedName>
        <fullName evidence="2">Uncharacterized protein</fullName>
    </submittedName>
</protein>
<proteinExistence type="predicted"/>
<dbReference type="OrthoDB" id="105623at2157"/>
<dbReference type="KEGG" id="hlo:J0X27_10505"/>
<name>A0A8A2U4P7_9EURY</name>
<gene>
    <name evidence="2" type="ORF">J0X27_10505</name>
</gene>
<evidence type="ECO:0000313" key="2">
    <source>
        <dbReference type="EMBL" id="QSW83900.1"/>
    </source>
</evidence>
<feature type="region of interest" description="Disordered" evidence="1">
    <location>
        <begin position="1"/>
        <end position="40"/>
    </location>
</feature>
<dbReference type="EMBL" id="CP071463">
    <property type="protein sequence ID" value="QSW83900.1"/>
    <property type="molecule type" value="Genomic_DNA"/>
</dbReference>
<keyword evidence="3" id="KW-1185">Reference proteome</keyword>
<dbReference type="AlphaFoldDB" id="A0A8A2U4P7"/>
<dbReference type="RefSeq" id="WP_207269145.1">
    <property type="nucleotide sequence ID" value="NZ_CP071463.1"/>
</dbReference>
<dbReference type="Proteomes" id="UP000663191">
    <property type="component" value="Chromosome"/>
</dbReference>
<accession>A0A8A2U4P7</accession>
<evidence type="ECO:0000313" key="3">
    <source>
        <dbReference type="Proteomes" id="UP000663191"/>
    </source>
</evidence>
<dbReference type="GeneID" id="63184179"/>
<sequence>MDLGIADLESYDPGGDKSKNGMTVDVGAQVSGETSGGAGASAGISGSFVLNEDTVRPHRQKTGFDIDSFAVEWIGDYEGTQEINGTCVVSTAGGIDATWRRSLDGGYIGLP</sequence>
<evidence type="ECO:0000256" key="1">
    <source>
        <dbReference type="SAM" id="MobiDB-lite"/>
    </source>
</evidence>
<reference evidence="2 3" key="1">
    <citation type="journal article" date="2006" name="Int. J. Syst. Evol. Microbiol.">
        <title>Haloterrigena longa sp. nov. and Haloterrigena limicola sp. nov., extremely halophilic archaea isolated from a salt lake.</title>
        <authorList>
            <person name="Cui H.L."/>
            <person name="Tohty D."/>
            <person name="Zhou P.J."/>
            <person name="Liu S.J."/>
        </authorList>
    </citation>
    <scope>NUCLEOTIDE SEQUENCE [LARGE SCALE GENOMIC DNA]</scope>
    <source>
        <strain evidence="2 3">ABH32</strain>
    </source>
</reference>
<organism evidence="2 3">
    <name type="scientific">Natrinema longum</name>
    <dbReference type="NCBI Taxonomy" id="370324"/>
    <lineage>
        <taxon>Archaea</taxon>
        <taxon>Methanobacteriati</taxon>
        <taxon>Methanobacteriota</taxon>
        <taxon>Stenosarchaea group</taxon>
        <taxon>Halobacteria</taxon>
        <taxon>Halobacteriales</taxon>
        <taxon>Natrialbaceae</taxon>
        <taxon>Natrinema</taxon>
    </lineage>
</organism>